<dbReference type="EMBL" id="QGGW01000001">
    <property type="protein sequence ID" value="PWK62733.1"/>
    <property type="molecule type" value="Genomic_DNA"/>
</dbReference>
<keyword evidence="3" id="KW-1185">Reference proteome</keyword>
<evidence type="ECO:0000313" key="2">
    <source>
        <dbReference type="EMBL" id="PWK62733.1"/>
    </source>
</evidence>
<dbReference type="Proteomes" id="UP000245708">
    <property type="component" value="Unassembled WGS sequence"/>
</dbReference>
<reference evidence="2 3" key="1">
    <citation type="submission" date="2018-05" db="EMBL/GenBank/DDBJ databases">
        <title>Genomic Encyclopedia of Type Strains, Phase IV (KMG-IV): sequencing the most valuable type-strain genomes for metagenomic binning, comparative biology and taxonomic classification.</title>
        <authorList>
            <person name="Goeker M."/>
        </authorList>
    </citation>
    <scope>NUCLEOTIDE SEQUENCE [LARGE SCALE GENOMIC DNA]</scope>
    <source>
        <strain evidence="2 3">DSM 16097</strain>
    </source>
</reference>
<keyword evidence="1" id="KW-0812">Transmembrane</keyword>
<keyword evidence="1" id="KW-0472">Membrane</keyword>
<accession>A0A316H571</accession>
<gene>
    <name evidence="2" type="ORF">C7455_101765</name>
</gene>
<evidence type="ECO:0000256" key="1">
    <source>
        <dbReference type="SAM" id="Phobius"/>
    </source>
</evidence>
<sequence>MTRITEFLARNGDTLLGDTAGVLALAIFTYGLLHLPGLV</sequence>
<organism evidence="2 3">
    <name type="scientific">Roseicyclus mahoneyensis</name>
    <dbReference type="NCBI Taxonomy" id="164332"/>
    <lineage>
        <taxon>Bacteria</taxon>
        <taxon>Pseudomonadati</taxon>
        <taxon>Pseudomonadota</taxon>
        <taxon>Alphaproteobacteria</taxon>
        <taxon>Rhodobacterales</taxon>
        <taxon>Roseobacteraceae</taxon>
        <taxon>Roseicyclus</taxon>
    </lineage>
</organism>
<feature type="transmembrane region" description="Helical" evidence="1">
    <location>
        <begin position="12"/>
        <end position="33"/>
    </location>
</feature>
<dbReference type="AlphaFoldDB" id="A0A316H571"/>
<protein>
    <submittedName>
        <fullName evidence="2">Uncharacterized protein</fullName>
    </submittedName>
</protein>
<comment type="caution">
    <text evidence="2">The sequence shown here is derived from an EMBL/GenBank/DDBJ whole genome shotgun (WGS) entry which is preliminary data.</text>
</comment>
<name>A0A316H571_9RHOB</name>
<keyword evidence="1" id="KW-1133">Transmembrane helix</keyword>
<proteinExistence type="predicted"/>
<evidence type="ECO:0000313" key="3">
    <source>
        <dbReference type="Proteomes" id="UP000245708"/>
    </source>
</evidence>